<feature type="region of interest" description="Disordered" evidence="1">
    <location>
        <begin position="128"/>
        <end position="162"/>
    </location>
</feature>
<proteinExistence type="predicted"/>
<organism evidence="2 3">
    <name type="scientific">Oidiodendron maius (strain Zn)</name>
    <dbReference type="NCBI Taxonomy" id="913774"/>
    <lineage>
        <taxon>Eukaryota</taxon>
        <taxon>Fungi</taxon>
        <taxon>Dikarya</taxon>
        <taxon>Ascomycota</taxon>
        <taxon>Pezizomycotina</taxon>
        <taxon>Leotiomycetes</taxon>
        <taxon>Leotiomycetes incertae sedis</taxon>
        <taxon>Myxotrichaceae</taxon>
        <taxon>Oidiodendron</taxon>
    </lineage>
</organism>
<protein>
    <submittedName>
        <fullName evidence="2">Uncharacterized protein</fullName>
    </submittedName>
</protein>
<evidence type="ECO:0000313" key="2">
    <source>
        <dbReference type="EMBL" id="KIN06068.1"/>
    </source>
</evidence>
<name>A0A0C3DVC5_OIDMZ</name>
<accession>A0A0C3DVC5</accession>
<sequence>MSNHPSVEEDLFATMKGAENDLELSSSGARVQGWSLSFQRRNRELSVETAGELCAQGTCWCRGTVPVSLPCETFARGSPPVIYSIPSVILDILHGSCTERAPTYSYDDAPGGRERARAAGRWSGWWGERNGREREAGGGAGSTEREREGRGGMRSDLAGWGG</sequence>
<dbReference type="AlphaFoldDB" id="A0A0C3DVC5"/>
<reference evidence="3" key="2">
    <citation type="submission" date="2015-01" db="EMBL/GenBank/DDBJ databases">
        <title>Evolutionary Origins and Diversification of the Mycorrhizal Mutualists.</title>
        <authorList>
            <consortium name="DOE Joint Genome Institute"/>
            <consortium name="Mycorrhizal Genomics Consortium"/>
            <person name="Kohler A."/>
            <person name="Kuo A."/>
            <person name="Nagy L.G."/>
            <person name="Floudas D."/>
            <person name="Copeland A."/>
            <person name="Barry K.W."/>
            <person name="Cichocki N."/>
            <person name="Veneault-Fourrey C."/>
            <person name="LaButti K."/>
            <person name="Lindquist E.A."/>
            <person name="Lipzen A."/>
            <person name="Lundell T."/>
            <person name="Morin E."/>
            <person name="Murat C."/>
            <person name="Riley R."/>
            <person name="Ohm R."/>
            <person name="Sun H."/>
            <person name="Tunlid A."/>
            <person name="Henrissat B."/>
            <person name="Grigoriev I.V."/>
            <person name="Hibbett D.S."/>
            <person name="Martin F."/>
        </authorList>
    </citation>
    <scope>NUCLEOTIDE SEQUENCE [LARGE SCALE GENOMIC DNA]</scope>
    <source>
        <strain evidence="3">Zn</strain>
    </source>
</reference>
<gene>
    <name evidence="2" type="ORF">OIDMADRAFT_24405</name>
</gene>
<dbReference type="EMBL" id="KN832871">
    <property type="protein sequence ID" value="KIN06068.1"/>
    <property type="molecule type" value="Genomic_DNA"/>
</dbReference>
<dbReference type="Proteomes" id="UP000054321">
    <property type="component" value="Unassembled WGS sequence"/>
</dbReference>
<evidence type="ECO:0000313" key="3">
    <source>
        <dbReference type="Proteomes" id="UP000054321"/>
    </source>
</evidence>
<reference evidence="2 3" key="1">
    <citation type="submission" date="2014-04" db="EMBL/GenBank/DDBJ databases">
        <authorList>
            <consortium name="DOE Joint Genome Institute"/>
            <person name="Kuo A."/>
            <person name="Martino E."/>
            <person name="Perotto S."/>
            <person name="Kohler A."/>
            <person name="Nagy L.G."/>
            <person name="Floudas D."/>
            <person name="Copeland A."/>
            <person name="Barry K.W."/>
            <person name="Cichocki N."/>
            <person name="Veneault-Fourrey C."/>
            <person name="LaButti K."/>
            <person name="Lindquist E.A."/>
            <person name="Lipzen A."/>
            <person name="Lundell T."/>
            <person name="Morin E."/>
            <person name="Murat C."/>
            <person name="Sun H."/>
            <person name="Tunlid A."/>
            <person name="Henrissat B."/>
            <person name="Grigoriev I.V."/>
            <person name="Hibbett D.S."/>
            <person name="Martin F."/>
            <person name="Nordberg H.P."/>
            <person name="Cantor M.N."/>
            <person name="Hua S.X."/>
        </authorList>
    </citation>
    <scope>NUCLEOTIDE SEQUENCE [LARGE SCALE GENOMIC DNA]</scope>
    <source>
        <strain evidence="2 3">Zn</strain>
    </source>
</reference>
<keyword evidence="3" id="KW-1185">Reference proteome</keyword>
<dbReference type="HOGENOM" id="CLU_1635895_0_0_1"/>
<feature type="compositionally biased region" description="Basic and acidic residues" evidence="1">
    <location>
        <begin position="143"/>
        <end position="153"/>
    </location>
</feature>
<dbReference type="InParanoid" id="A0A0C3DVC5"/>
<evidence type="ECO:0000256" key="1">
    <source>
        <dbReference type="SAM" id="MobiDB-lite"/>
    </source>
</evidence>